<dbReference type="SUPFAM" id="SSF117281">
    <property type="entry name" value="Kelch motif"/>
    <property type="match status" value="1"/>
</dbReference>
<dbReference type="Pfam" id="PF24681">
    <property type="entry name" value="Kelch_KLHDC2_KLHL20_DRC7"/>
    <property type="match status" value="1"/>
</dbReference>
<evidence type="ECO:0000313" key="2">
    <source>
        <dbReference type="Proteomes" id="UP001152795"/>
    </source>
</evidence>
<keyword evidence="2" id="KW-1185">Reference proteome</keyword>
<proteinExistence type="predicted"/>
<dbReference type="EMBL" id="CACRXK020020513">
    <property type="protein sequence ID" value="CAB4034890.1"/>
    <property type="molecule type" value="Genomic_DNA"/>
</dbReference>
<reference evidence="1" key="1">
    <citation type="submission" date="2020-04" db="EMBL/GenBank/DDBJ databases">
        <authorList>
            <person name="Alioto T."/>
            <person name="Alioto T."/>
            <person name="Gomez Garrido J."/>
        </authorList>
    </citation>
    <scope>NUCLEOTIDE SEQUENCE</scope>
    <source>
        <strain evidence="1">A484AB</strain>
    </source>
</reference>
<dbReference type="Pfam" id="PF01344">
    <property type="entry name" value="Kelch_1"/>
    <property type="match status" value="2"/>
</dbReference>
<protein>
    <submittedName>
        <fullName evidence="1">Leucine-zipper-like transcriptional regulator 1, partial</fullName>
    </submittedName>
</protein>
<dbReference type="SUPFAM" id="SSF50965">
    <property type="entry name" value="Galactose oxidase, central domain"/>
    <property type="match status" value="1"/>
</dbReference>
<dbReference type="AlphaFoldDB" id="A0A7D9JR43"/>
<accession>A0A7D9JR43</accession>
<dbReference type="InterPro" id="IPR051568">
    <property type="entry name" value="LZTR1/Attractin"/>
</dbReference>
<dbReference type="InterPro" id="IPR011043">
    <property type="entry name" value="Gal_Oxase/kelch_b-propeller"/>
</dbReference>
<evidence type="ECO:0000313" key="1">
    <source>
        <dbReference type="EMBL" id="CAB4034890.1"/>
    </source>
</evidence>
<dbReference type="PANTHER" id="PTHR46376">
    <property type="entry name" value="LEUCINE-ZIPPER-LIKE TRANSCRIPTIONAL REGULATOR 1"/>
    <property type="match status" value="1"/>
</dbReference>
<dbReference type="SMART" id="SM00612">
    <property type="entry name" value="Kelch"/>
    <property type="match status" value="3"/>
</dbReference>
<dbReference type="Proteomes" id="UP001152795">
    <property type="component" value="Unassembled WGS sequence"/>
</dbReference>
<organism evidence="1 2">
    <name type="scientific">Paramuricea clavata</name>
    <name type="common">Red gorgonian</name>
    <name type="synonym">Violescent sea-whip</name>
    <dbReference type="NCBI Taxonomy" id="317549"/>
    <lineage>
        <taxon>Eukaryota</taxon>
        <taxon>Metazoa</taxon>
        <taxon>Cnidaria</taxon>
        <taxon>Anthozoa</taxon>
        <taxon>Octocorallia</taxon>
        <taxon>Malacalcyonacea</taxon>
        <taxon>Plexauridae</taxon>
        <taxon>Paramuricea</taxon>
    </lineage>
</organism>
<dbReference type="PANTHER" id="PTHR46376:SF1">
    <property type="entry name" value="LEUCINE-ZIPPER-LIKE TRANSCRIPTIONAL REGULATOR 1"/>
    <property type="match status" value="1"/>
</dbReference>
<dbReference type="InterPro" id="IPR006652">
    <property type="entry name" value="Kelch_1"/>
</dbReference>
<dbReference type="Gene3D" id="2.120.10.80">
    <property type="entry name" value="Kelch-type beta propeller"/>
    <property type="match status" value="3"/>
</dbReference>
<comment type="caution">
    <text evidence="1">The sequence shown here is derived from an EMBL/GenBank/DDBJ whole genome shotgun (WGS) entry which is preliminary data.</text>
</comment>
<name>A0A7D9JR43_PARCT</name>
<sequence length="379" mass="42712">MEDKIEENPRKRRRTASGDKENIIVAGGEGVDSVEMFNWRQRTWSLLQYMPEERYGATAFVYNNHVTVVGGGCSDSDYIHDMISMSIDPNPADVATYWIGCPVGLPAKLTHHSSVLYNDQLIVTGGDNGNVTSAYIDEIQLVLPYTVKGLSGMLQPRQDHSTEIFYDDLLIVGGSTTDRHQDSLRSVELYDIKENECKQLAPLPYEVSQMATVRWGDNIVIIGGIGKDGNILNSVVMYNVNTGQNRMLPSMRCDINSNSNLLNRNDLYEFKFTNGHWCHWPIEGRVPPARSAHGAAVYNQKLWVFAGYDGSKRLNDMWMLDLTSLDFTLWQEVRQIGEGPPTCCNFPVTIARDTMFVFSGQSGAKITNDLFQFHFDTRQ</sequence>
<gene>
    <name evidence="1" type="ORF">PACLA_8A010104</name>
</gene>
<dbReference type="OrthoDB" id="10250130at2759"/>
<dbReference type="GO" id="GO:0005794">
    <property type="term" value="C:Golgi apparatus"/>
    <property type="evidence" value="ECO:0007669"/>
    <property type="project" value="TreeGrafter"/>
</dbReference>
<dbReference type="InterPro" id="IPR015915">
    <property type="entry name" value="Kelch-typ_b-propeller"/>
</dbReference>